<keyword evidence="2" id="KW-1185">Reference proteome</keyword>
<reference evidence="1" key="1">
    <citation type="submission" date="2021-01" db="EMBL/GenBank/DDBJ databases">
        <authorList>
            <consortium name="Genoscope - CEA"/>
            <person name="William W."/>
        </authorList>
    </citation>
    <scope>NUCLEOTIDE SEQUENCE</scope>
</reference>
<dbReference type="AlphaFoldDB" id="A0A8S1TRB1"/>
<gene>
    <name evidence="1" type="ORF">POCTA_138.1.T0280008</name>
</gene>
<dbReference type="OMA" id="EQMQIET"/>
<dbReference type="OrthoDB" id="10315986at2759"/>
<accession>A0A8S1TRB1</accession>
<evidence type="ECO:0000313" key="1">
    <source>
        <dbReference type="EMBL" id="CAD8153446.1"/>
    </source>
</evidence>
<name>A0A8S1TRB1_PAROT</name>
<evidence type="ECO:0000313" key="2">
    <source>
        <dbReference type="Proteomes" id="UP000683925"/>
    </source>
</evidence>
<sequence length="167" mass="19516">MFGKNIYSDAIPNFPDISEDYFDIKNEETINELMDLYHSSKQVIPVNGQVSSQFREKQQGLISLFDLLDNQLKSNLCKPDIYQPDQIDCTINTPYHNFDYYNLSNVEQDQSEAQQEAAKYLSNKTNDLQGKFEQMQIETKQINKQLQNGKLTKKMELLSFYDEECND</sequence>
<proteinExistence type="predicted"/>
<organism evidence="1 2">
    <name type="scientific">Paramecium octaurelia</name>
    <dbReference type="NCBI Taxonomy" id="43137"/>
    <lineage>
        <taxon>Eukaryota</taxon>
        <taxon>Sar</taxon>
        <taxon>Alveolata</taxon>
        <taxon>Ciliophora</taxon>
        <taxon>Intramacronucleata</taxon>
        <taxon>Oligohymenophorea</taxon>
        <taxon>Peniculida</taxon>
        <taxon>Parameciidae</taxon>
        <taxon>Paramecium</taxon>
    </lineage>
</organism>
<dbReference type="EMBL" id="CAJJDP010000028">
    <property type="protein sequence ID" value="CAD8153446.1"/>
    <property type="molecule type" value="Genomic_DNA"/>
</dbReference>
<comment type="caution">
    <text evidence="1">The sequence shown here is derived from an EMBL/GenBank/DDBJ whole genome shotgun (WGS) entry which is preliminary data.</text>
</comment>
<protein>
    <submittedName>
        <fullName evidence="1">Uncharacterized protein</fullName>
    </submittedName>
</protein>
<dbReference type="Proteomes" id="UP000683925">
    <property type="component" value="Unassembled WGS sequence"/>
</dbReference>